<organism evidence="1 2">
    <name type="scientific">Wickerhamomyces pijperi</name>
    <name type="common">Yeast</name>
    <name type="synonym">Pichia pijperi</name>
    <dbReference type="NCBI Taxonomy" id="599730"/>
    <lineage>
        <taxon>Eukaryota</taxon>
        <taxon>Fungi</taxon>
        <taxon>Dikarya</taxon>
        <taxon>Ascomycota</taxon>
        <taxon>Saccharomycotina</taxon>
        <taxon>Saccharomycetes</taxon>
        <taxon>Phaffomycetales</taxon>
        <taxon>Wickerhamomycetaceae</taxon>
        <taxon>Wickerhamomyces</taxon>
    </lineage>
</organism>
<reference evidence="1" key="2">
    <citation type="submission" date="2021-01" db="EMBL/GenBank/DDBJ databases">
        <authorList>
            <person name="Schikora-Tamarit M.A."/>
        </authorList>
    </citation>
    <scope>NUCLEOTIDE SEQUENCE</scope>
    <source>
        <strain evidence="1">CBS2887</strain>
    </source>
</reference>
<protein>
    <submittedName>
        <fullName evidence="1">Uncharacterized protein</fullName>
    </submittedName>
</protein>
<dbReference type="AlphaFoldDB" id="A0A9P8TQ93"/>
<proteinExistence type="predicted"/>
<keyword evidence="2" id="KW-1185">Reference proteome</keyword>
<reference evidence="1" key="1">
    <citation type="journal article" date="2021" name="Open Biol.">
        <title>Shared evolutionary footprints suggest mitochondrial oxidative damage underlies multiple complex I losses in fungi.</title>
        <authorList>
            <person name="Schikora-Tamarit M.A."/>
            <person name="Marcet-Houben M."/>
            <person name="Nosek J."/>
            <person name="Gabaldon T."/>
        </authorList>
    </citation>
    <scope>NUCLEOTIDE SEQUENCE</scope>
    <source>
        <strain evidence="1">CBS2887</strain>
    </source>
</reference>
<sequence length="118" mass="13137">MKRASILEMANTTSSRDFSINWYSLIPYSTSFSKISSTLDVTMIGFCRSESEVIVTLVIREINSVFSSSMLISSRQDTETISALDISSSSAIWPLIWFNSSTDDGKSILFRTVKISLS</sequence>
<comment type="caution">
    <text evidence="1">The sequence shown here is derived from an EMBL/GenBank/DDBJ whole genome shotgun (WGS) entry which is preliminary data.</text>
</comment>
<accession>A0A9P8TQ93</accession>
<gene>
    <name evidence="1" type="ORF">WICPIJ_002369</name>
</gene>
<evidence type="ECO:0000313" key="2">
    <source>
        <dbReference type="Proteomes" id="UP000774326"/>
    </source>
</evidence>
<dbReference type="EMBL" id="JAEUBG010001268">
    <property type="protein sequence ID" value="KAH3686661.1"/>
    <property type="molecule type" value="Genomic_DNA"/>
</dbReference>
<dbReference type="Proteomes" id="UP000774326">
    <property type="component" value="Unassembled WGS sequence"/>
</dbReference>
<name>A0A9P8TQ93_WICPI</name>
<evidence type="ECO:0000313" key="1">
    <source>
        <dbReference type="EMBL" id="KAH3686661.1"/>
    </source>
</evidence>